<dbReference type="PROSITE" id="PS50071">
    <property type="entry name" value="HOMEOBOX_2"/>
    <property type="match status" value="1"/>
</dbReference>
<accession>A0A834HQE0</accession>
<dbReference type="GO" id="GO:0005634">
    <property type="term" value="C:nucleus"/>
    <property type="evidence" value="ECO:0007669"/>
    <property type="project" value="UniProtKB-SubCell"/>
</dbReference>
<dbReference type="PROSITE" id="PS00027">
    <property type="entry name" value="HOMEOBOX_1"/>
    <property type="match status" value="1"/>
</dbReference>
<evidence type="ECO:0000256" key="5">
    <source>
        <dbReference type="PROSITE-ProRule" id="PRU00108"/>
    </source>
</evidence>
<evidence type="ECO:0000256" key="1">
    <source>
        <dbReference type="ARBA" id="ARBA00004123"/>
    </source>
</evidence>
<name>A0A834HQE0_RHYFE</name>
<evidence type="ECO:0000259" key="8">
    <source>
        <dbReference type="PROSITE" id="PS50071"/>
    </source>
</evidence>
<feature type="compositionally biased region" description="Basic and acidic residues" evidence="7">
    <location>
        <begin position="143"/>
        <end position="160"/>
    </location>
</feature>
<dbReference type="InterPro" id="IPR050848">
    <property type="entry name" value="Homeobox_TF"/>
</dbReference>
<dbReference type="GO" id="GO:0000981">
    <property type="term" value="F:DNA-binding transcription factor activity, RNA polymerase II-specific"/>
    <property type="evidence" value="ECO:0007669"/>
    <property type="project" value="InterPro"/>
</dbReference>
<proteinExistence type="predicted"/>
<keyword evidence="10" id="KW-1185">Reference proteome</keyword>
<evidence type="ECO:0000256" key="7">
    <source>
        <dbReference type="SAM" id="MobiDB-lite"/>
    </source>
</evidence>
<dbReference type="Gene3D" id="1.10.10.60">
    <property type="entry name" value="Homeodomain-like"/>
    <property type="match status" value="1"/>
</dbReference>
<evidence type="ECO:0000256" key="2">
    <source>
        <dbReference type="ARBA" id="ARBA00023125"/>
    </source>
</evidence>
<sequence length="208" mass="24532">MTPNMDADQSVKPSDFSIDHILNRAGNSSKKNPETMVERYQWLDCSRYCPPRIPRIPKKEGFQRRQLGRHPRIPFTSYQLSLLEQKFKESPYLSSEQVIDLSKKLNLADIRVKIWFQNRRARERRERNGLPKGSNISPTENNGEIHEHHTNSEVHDSLSKDQELKVKIEDNPTENRYFYINETLHHQRMMPIFLPLLQFHPVPSSNDT</sequence>
<dbReference type="Proteomes" id="UP000625711">
    <property type="component" value="Unassembled WGS sequence"/>
</dbReference>
<dbReference type="SUPFAM" id="SSF46689">
    <property type="entry name" value="Homeodomain-like"/>
    <property type="match status" value="1"/>
</dbReference>
<dbReference type="CDD" id="cd00086">
    <property type="entry name" value="homeodomain"/>
    <property type="match status" value="1"/>
</dbReference>
<dbReference type="InterPro" id="IPR001356">
    <property type="entry name" value="HD"/>
</dbReference>
<keyword evidence="2 5" id="KW-0238">DNA-binding</keyword>
<dbReference type="PANTHER" id="PTHR24333">
    <property type="entry name" value="HOMEO BOX HB9 LIKE A-RELATED"/>
    <property type="match status" value="1"/>
</dbReference>
<dbReference type="InterPro" id="IPR009057">
    <property type="entry name" value="Homeodomain-like_sf"/>
</dbReference>
<keyword evidence="4 5" id="KW-0539">Nucleus</keyword>
<evidence type="ECO:0000313" key="10">
    <source>
        <dbReference type="Proteomes" id="UP000625711"/>
    </source>
</evidence>
<gene>
    <name evidence="9" type="ORF">GWI33_019966</name>
</gene>
<dbReference type="OrthoDB" id="1867783at2759"/>
<dbReference type="InterPro" id="IPR017970">
    <property type="entry name" value="Homeobox_CS"/>
</dbReference>
<feature type="domain" description="Homeobox" evidence="8">
    <location>
        <begin position="66"/>
        <end position="126"/>
    </location>
</feature>
<dbReference type="PANTHER" id="PTHR24333:SF5">
    <property type="entry name" value="VENT HOMEOBOX"/>
    <property type="match status" value="1"/>
</dbReference>
<dbReference type="SMART" id="SM00389">
    <property type="entry name" value="HOX"/>
    <property type="match status" value="1"/>
</dbReference>
<evidence type="ECO:0000256" key="6">
    <source>
        <dbReference type="RuleBase" id="RU000682"/>
    </source>
</evidence>
<organism evidence="9 10">
    <name type="scientific">Rhynchophorus ferrugineus</name>
    <name type="common">Red palm weevil</name>
    <name type="synonym">Curculio ferrugineus</name>
    <dbReference type="NCBI Taxonomy" id="354439"/>
    <lineage>
        <taxon>Eukaryota</taxon>
        <taxon>Metazoa</taxon>
        <taxon>Ecdysozoa</taxon>
        <taxon>Arthropoda</taxon>
        <taxon>Hexapoda</taxon>
        <taxon>Insecta</taxon>
        <taxon>Pterygota</taxon>
        <taxon>Neoptera</taxon>
        <taxon>Endopterygota</taxon>
        <taxon>Coleoptera</taxon>
        <taxon>Polyphaga</taxon>
        <taxon>Cucujiformia</taxon>
        <taxon>Curculionidae</taxon>
        <taxon>Dryophthorinae</taxon>
        <taxon>Rhynchophorus</taxon>
    </lineage>
</organism>
<evidence type="ECO:0000256" key="3">
    <source>
        <dbReference type="ARBA" id="ARBA00023155"/>
    </source>
</evidence>
<feature type="region of interest" description="Disordered" evidence="7">
    <location>
        <begin position="124"/>
        <end position="160"/>
    </location>
</feature>
<evidence type="ECO:0000313" key="9">
    <source>
        <dbReference type="EMBL" id="KAF7266747.1"/>
    </source>
</evidence>
<dbReference type="AlphaFoldDB" id="A0A834HQE0"/>
<keyword evidence="3 5" id="KW-0371">Homeobox</keyword>
<dbReference type="Pfam" id="PF00046">
    <property type="entry name" value="Homeodomain"/>
    <property type="match status" value="1"/>
</dbReference>
<reference evidence="9" key="1">
    <citation type="submission" date="2020-08" db="EMBL/GenBank/DDBJ databases">
        <title>Genome sequencing and assembly of the red palm weevil Rhynchophorus ferrugineus.</title>
        <authorList>
            <person name="Dias G.B."/>
            <person name="Bergman C.M."/>
            <person name="Manee M."/>
        </authorList>
    </citation>
    <scope>NUCLEOTIDE SEQUENCE</scope>
    <source>
        <strain evidence="9">AA-2017</strain>
        <tissue evidence="9">Whole larva</tissue>
    </source>
</reference>
<comment type="caution">
    <text evidence="9">The sequence shown here is derived from an EMBL/GenBank/DDBJ whole genome shotgun (WGS) entry which is preliminary data.</text>
</comment>
<dbReference type="GO" id="GO:0003677">
    <property type="term" value="F:DNA binding"/>
    <property type="evidence" value="ECO:0007669"/>
    <property type="project" value="UniProtKB-UniRule"/>
</dbReference>
<dbReference type="EMBL" id="JAACXV010014506">
    <property type="protein sequence ID" value="KAF7266747.1"/>
    <property type="molecule type" value="Genomic_DNA"/>
</dbReference>
<comment type="subcellular location">
    <subcellularLocation>
        <location evidence="1 5 6">Nucleus</location>
    </subcellularLocation>
</comment>
<evidence type="ECO:0000256" key="4">
    <source>
        <dbReference type="ARBA" id="ARBA00023242"/>
    </source>
</evidence>
<protein>
    <recommendedName>
        <fullName evidence="8">Homeobox domain-containing protein</fullName>
    </recommendedName>
</protein>
<feature type="DNA-binding region" description="Homeobox" evidence="5">
    <location>
        <begin position="68"/>
        <end position="127"/>
    </location>
</feature>